<reference evidence="1 2" key="1">
    <citation type="submission" date="2023-09" db="EMBL/GenBank/DDBJ databases">
        <authorList>
            <person name="Page C.A."/>
            <person name="Perez-Diaz I.M."/>
        </authorList>
    </citation>
    <scope>NUCLEOTIDE SEQUENCE [LARGE SCALE GENOMIC DNA]</scope>
    <source>
        <strain evidence="1 2">Ll15</strain>
    </source>
</reference>
<name>A0ABZ0RW71_9BACI</name>
<dbReference type="RefSeq" id="WP_293920201.1">
    <property type="nucleotide sequence ID" value="NZ_CP137624.1"/>
</dbReference>
<organism evidence="1 2">
    <name type="scientific">Lysinibacillus louembei</name>
    <dbReference type="NCBI Taxonomy" id="1470088"/>
    <lineage>
        <taxon>Bacteria</taxon>
        <taxon>Bacillati</taxon>
        <taxon>Bacillota</taxon>
        <taxon>Bacilli</taxon>
        <taxon>Bacillales</taxon>
        <taxon>Bacillaceae</taxon>
        <taxon>Lysinibacillus</taxon>
    </lineage>
</organism>
<dbReference type="Proteomes" id="UP001322664">
    <property type="component" value="Chromosome"/>
</dbReference>
<gene>
    <name evidence="1" type="ORF">R6U77_16635</name>
</gene>
<evidence type="ECO:0000313" key="2">
    <source>
        <dbReference type="Proteomes" id="UP001322664"/>
    </source>
</evidence>
<accession>A0ABZ0RW71</accession>
<proteinExistence type="predicted"/>
<evidence type="ECO:0008006" key="3">
    <source>
        <dbReference type="Google" id="ProtNLM"/>
    </source>
</evidence>
<evidence type="ECO:0000313" key="1">
    <source>
        <dbReference type="EMBL" id="WPK11497.1"/>
    </source>
</evidence>
<keyword evidence="2" id="KW-1185">Reference proteome</keyword>
<protein>
    <recommendedName>
        <fullName evidence="3">LysM domain-containing protein</fullName>
    </recommendedName>
</protein>
<sequence length="109" mass="12609">MRYIIFTILFFIIAAVIKIDLQEGTLSLASFYAEEICEEQITYEWQHIGVRVQQSDTVHSLFAATPTTAPFPERLAEFYKANPHLQQQSLVVGEFVKLPIRKQIENKCF</sequence>
<dbReference type="EMBL" id="CP137624">
    <property type="protein sequence ID" value="WPK11497.1"/>
    <property type="molecule type" value="Genomic_DNA"/>
</dbReference>